<keyword evidence="8" id="KW-1185">Reference proteome</keyword>
<dbReference type="AlphaFoldDB" id="A0A4Y7KZ76"/>
<evidence type="ECO:0000256" key="2">
    <source>
        <dbReference type="ARBA" id="ARBA00022490"/>
    </source>
</evidence>
<keyword evidence="3" id="KW-0346">Stress response</keyword>
<dbReference type="Gramene" id="RZC77245">
    <property type="protein sequence ID" value="RZC77245"/>
    <property type="gene ID" value="C5167_001411"/>
</dbReference>
<dbReference type="Gene3D" id="2.60.40.790">
    <property type="match status" value="1"/>
</dbReference>
<evidence type="ECO:0000259" key="6">
    <source>
        <dbReference type="PROSITE" id="PS01031"/>
    </source>
</evidence>
<evidence type="ECO:0000256" key="4">
    <source>
        <dbReference type="PROSITE-ProRule" id="PRU00285"/>
    </source>
</evidence>
<sequence>GVLTITVQKLPPPELKKPRTIQLQISGGALTSLDQNYKSKSPQGTINSIKHNPRIRATQMAFRVIGFNDPIFSGLQDMLDVFDHEVEKSGNTPSKKYVRDAKAMAATPADIKEYPDSYVFVLDMPGLKSDEINVQVEDNNVLVVTGMRQREDEKEKEVKYVRMERRIGKFMRKFILPENANIDAIYAVCVDGVLTITVQKLPPPEPKKPRTIQVQIG</sequence>
<dbReference type="STRING" id="3469.A0A4Y7KZ76"/>
<gene>
    <name evidence="7" type="ORF">C5167_001411</name>
</gene>
<reference evidence="7 8" key="1">
    <citation type="journal article" date="2018" name="Science">
        <title>The opium poppy genome and morphinan production.</title>
        <authorList>
            <person name="Guo L."/>
            <person name="Winzer T."/>
            <person name="Yang X."/>
            <person name="Li Y."/>
            <person name="Ning Z."/>
            <person name="He Z."/>
            <person name="Teodor R."/>
            <person name="Lu Y."/>
            <person name="Bowser T.A."/>
            <person name="Graham I.A."/>
            <person name="Ye K."/>
        </authorList>
    </citation>
    <scope>NUCLEOTIDE SEQUENCE [LARGE SCALE GENOMIC DNA]</scope>
    <source>
        <strain evidence="8">cv. HN1</strain>
        <tissue evidence="7">Leaves</tissue>
    </source>
</reference>
<dbReference type="PROSITE" id="PS01031">
    <property type="entry name" value="SHSP"/>
    <property type="match status" value="1"/>
</dbReference>
<evidence type="ECO:0000313" key="8">
    <source>
        <dbReference type="Proteomes" id="UP000316621"/>
    </source>
</evidence>
<dbReference type="InterPro" id="IPR002068">
    <property type="entry name" value="A-crystallin/Hsp20_dom"/>
</dbReference>
<comment type="similarity">
    <text evidence="4 5">Belongs to the small heat shock protein (HSP20) family.</text>
</comment>
<dbReference type="GO" id="GO:0006950">
    <property type="term" value="P:response to stress"/>
    <property type="evidence" value="ECO:0007669"/>
    <property type="project" value="UniProtKB-ARBA"/>
</dbReference>
<name>A0A4Y7KZ76_PAPSO</name>
<dbReference type="SUPFAM" id="SSF49764">
    <property type="entry name" value="HSP20-like chaperones"/>
    <property type="match status" value="1"/>
</dbReference>
<feature type="non-terminal residue" evidence="7">
    <location>
        <position position="1"/>
    </location>
</feature>
<evidence type="ECO:0000256" key="5">
    <source>
        <dbReference type="RuleBase" id="RU003616"/>
    </source>
</evidence>
<feature type="domain" description="SHSP" evidence="6">
    <location>
        <begin position="100"/>
        <end position="215"/>
    </location>
</feature>
<dbReference type="FunFam" id="2.60.40.790:FF:000010">
    <property type="entry name" value="17.3 kDa class II heat shock protein-like"/>
    <property type="match status" value="1"/>
</dbReference>
<organism evidence="7 8">
    <name type="scientific">Papaver somniferum</name>
    <name type="common">Opium poppy</name>
    <dbReference type="NCBI Taxonomy" id="3469"/>
    <lineage>
        <taxon>Eukaryota</taxon>
        <taxon>Viridiplantae</taxon>
        <taxon>Streptophyta</taxon>
        <taxon>Embryophyta</taxon>
        <taxon>Tracheophyta</taxon>
        <taxon>Spermatophyta</taxon>
        <taxon>Magnoliopsida</taxon>
        <taxon>Ranunculales</taxon>
        <taxon>Papaveraceae</taxon>
        <taxon>Papaveroideae</taxon>
        <taxon>Papaver</taxon>
    </lineage>
</organism>
<evidence type="ECO:0000256" key="1">
    <source>
        <dbReference type="ARBA" id="ARBA00004496"/>
    </source>
</evidence>
<dbReference type="InterPro" id="IPR008978">
    <property type="entry name" value="HSP20-like_chaperone"/>
</dbReference>
<evidence type="ECO:0000313" key="7">
    <source>
        <dbReference type="EMBL" id="RZC77245.1"/>
    </source>
</evidence>
<dbReference type="Proteomes" id="UP000316621">
    <property type="component" value="Chromosome 9"/>
</dbReference>
<accession>A0A4Y7KZ76</accession>
<proteinExistence type="inferred from homology"/>
<protein>
    <recommendedName>
        <fullName evidence="6">SHSP domain-containing protein</fullName>
    </recommendedName>
</protein>
<dbReference type="Pfam" id="PF00011">
    <property type="entry name" value="HSP20"/>
    <property type="match status" value="1"/>
</dbReference>
<dbReference type="GO" id="GO:0005737">
    <property type="term" value="C:cytoplasm"/>
    <property type="evidence" value="ECO:0007669"/>
    <property type="project" value="UniProtKB-SubCell"/>
</dbReference>
<keyword evidence="2" id="KW-0963">Cytoplasm</keyword>
<evidence type="ECO:0000256" key="3">
    <source>
        <dbReference type="ARBA" id="ARBA00023016"/>
    </source>
</evidence>
<dbReference type="EMBL" id="CM010723">
    <property type="protein sequence ID" value="RZC77245.1"/>
    <property type="molecule type" value="Genomic_DNA"/>
</dbReference>
<dbReference type="PANTHER" id="PTHR11527">
    <property type="entry name" value="HEAT-SHOCK PROTEIN 20 FAMILY MEMBER"/>
    <property type="match status" value="1"/>
</dbReference>
<comment type="subcellular location">
    <subcellularLocation>
        <location evidence="1">Cytoplasm</location>
    </subcellularLocation>
</comment>
<dbReference type="InterPro" id="IPR031107">
    <property type="entry name" value="Small_HSP"/>
</dbReference>